<dbReference type="RefSeq" id="WP_109871888.1">
    <property type="nucleotide sequence ID" value="NZ_QGNA01000004.1"/>
</dbReference>
<proteinExistence type="predicted"/>
<dbReference type="SUPFAM" id="SSF141868">
    <property type="entry name" value="EAL domain-like"/>
    <property type="match status" value="1"/>
</dbReference>
<dbReference type="InterPro" id="IPR035919">
    <property type="entry name" value="EAL_sf"/>
</dbReference>
<dbReference type="EMBL" id="QGNA01000004">
    <property type="protein sequence ID" value="PWS35521.1"/>
    <property type="molecule type" value="Genomic_DNA"/>
</dbReference>
<reference evidence="2" key="1">
    <citation type="submission" date="2018-05" db="EMBL/GenBank/DDBJ databases">
        <authorList>
            <person name="Du Z."/>
            <person name="Wang X."/>
        </authorList>
    </citation>
    <scope>NUCLEOTIDE SEQUENCE [LARGE SCALE GENOMIC DNA]</scope>
    <source>
        <strain evidence="2">CQN31</strain>
    </source>
</reference>
<gene>
    <name evidence="1" type="ORF">DFH01_18125</name>
</gene>
<name>A0A317F8P5_9PROT</name>
<dbReference type="OrthoDB" id="7285526at2"/>
<dbReference type="AlphaFoldDB" id="A0A317F8P5"/>
<organism evidence="1 2">
    <name type="scientific">Falsiroseomonas bella</name>
    <dbReference type="NCBI Taxonomy" id="2184016"/>
    <lineage>
        <taxon>Bacteria</taxon>
        <taxon>Pseudomonadati</taxon>
        <taxon>Pseudomonadota</taxon>
        <taxon>Alphaproteobacteria</taxon>
        <taxon>Acetobacterales</taxon>
        <taxon>Roseomonadaceae</taxon>
        <taxon>Falsiroseomonas</taxon>
    </lineage>
</organism>
<keyword evidence="2" id="KW-1185">Reference proteome</keyword>
<comment type="caution">
    <text evidence="1">The sequence shown here is derived from an EMBL/GenBank/DDBJ whole genome shotgun (WGS) entry which is preliminary data.</text>
</comment>
<dbReference type="Gene3D" id="3.20.20.450">
    <property type="entry name" value="EAL domain"/>
    <property type="match status" value="1"/>
</dbReference>
<evidence type="ECO:0000313" key="1">
    <source>
        <dbReference type="EMBL" id="PWS35521.1"/>
    </source>
</evidence>
<protein>
    <recommendedName>
        <fullName evidence="3">EAL domain-containing protein</fullName>
    </recommendedName>
</protein>
<dbReference type="Proteomes" id="UP000245765">
    <property type="component" value="Unassembled WGS sequence"/>
</dbReference>
<sequence>MTALRDAAARAGTRAALDLATLVRESVAADAAREVLHLRLAALAPALRRPHHRRLLRDALDSALAATRANIFDLPNGDVVAVARLPAPALEEAQAALLRSLDAASAGAVRRMRLPEEAARLLSAAAESLGMEPVEAAETAPVDGPGAPFGSAELAAAERALAAADLEPVTLAQSVCRLDPEGGAPEPVWEDRRISWPALNAVVLPGRDLDAAPGLLRRLGRMAEGRMLIEMARPAAQLAWRPVGLPLAPATLDGGIFARFAEALPAGRRAEVIIGLRPFDVLADPRAMRRLSPMLHQRGFRLALDDATPALIALLPPERLGLDLVRLRWSPDLPSAIPEPVRRLLQAASDRVVLAGVDRPAAIAWGWEAGIRLFQGPLVERRRRGV</sequence>
<accession>A0A317F8P5</accession>
<evidence type="ECO:0008006" key="3">
    <source>
        <dbReference type="Google" id="ProtNLM"/>
    </source>
</evidence>
<evidence type="ECO:0000313" key="2">
    <source>
        <dbReference type="Proteomes" id="UP000245765"/>
    </source>
</evidence>